<comment type="caution">
    <text evidence="2">The sequence shown here is derived from an EMBL/GenBank/DDBJ whole genome shotgun (WGS) entry which is preliminary data.</text>
</comment>
<dbReference type="Proteomes" id="UP000650628">
    <property type="component" value="Unassembled WGS sequence"/>
</dbReference>
<dbReference type="EMBL" id="BOOO01000041">
    <property type="protein sequence ID" value="GII33592.1"/>
    <property type="molecule type" value="Genomic_DNA"/>
</dbReference>
<reference evidence="2 3" key="1">
    <citation type="submission" date="2021-01" db="EMBL/GenBank/DDBJ databases">
        <title>Whole genome shotgun sequence of Planotetraspora mira NBRC 15435.</title>
        <authorList>
            <person name="Komaki H."/>
            <person name="Tamura T."/>
        </authorList>
    </citation>
    <scope>NUCLEOTIDE SEQUENCE [LARGE SCALE GENOMIC DNA]</scope>
    <source>
        <strain evidence="2 3">NBRC 15435</strain>
    </source>
</reference>
<dbReference type="AlphaFoldDB" id="A0A8J3X9Y5"/>
<keyword evidence="3" id="KW-1185">Reference proteome</keyword>
<dbReference type="PANTHER" id="PTHR40469">
    <property type="entry name" value="SECRETED GLYCOSYL HYDROLASE"/>
    <property type="match status" value="1"/>
</dbReference>
<protein>
    <recommendedName>
        <fullName evidence="1">ThuA-like domain-containing protein</fullName>
    </recommendedName>
</protein>
<dbReference type="Gene3D" id="3.40.50.880">
    <property type="match status" value="1"/>
</dbReference>
<name>A0A8J3X9Y5_9ACTN</name>
<sequence length="245" mass="26588">MKLRRSPSAMVIVDGTDIHHDLIGAALALQEIVTEAGLPTARAVGMGRFADLTPATAEADVYVVYRSSVVFDRREQQALSDLVAEGKGLVVLHASNLFGFGEGGLDADRVAFDLVGSRYLSHGASGSEGRFDVRLRGGSHPVTRHLEDFGIDDEFYILEYAPDVQVLAERETPDGAEPLVYVRDHGRGRVCYTALGHDARAWGNPGFRQLVRQATLWAAGVEDDEILTWSTRWPLGNGRTIGGVS</sequence>
<dbReference type="InterPro" id="IPR029010">
    <property type="entry name" value="ThuA-like"/>
</dbReference>
<dbReference type="PANTHER" id="PTHR40469:SF2">
    <property type="entry name" value="GALACTOSE-BINDING DOMAIN-LIKE SUPERFAMILY PROTEIN"/>
    <property type="match status" value="1"/>
</dbReference>
<accession>A0A8J3X9Y5</accession>
<gene>
    <name evidence="2" type="ORF">Pmi06nite_70340</name>
</gene>
<evidence type="ECO:0000313" key="2">
    <source>
        <dbReference type="EMBL" id="GII33592.1"/>
    </source>
</evidence>
<evidence type="ECO:0000259" key="1">
    <source>
        <dbReference type="Pfam" id="PF06283"/>
    </source>
</evidence>
<dbReference type="RefSeq" id="WP_203957423.1">
    <property type="nucleotide sequence ID" value="NZ_BOOO01000041.1"/>
</dbReference>
<feature type="domain" description="ThuA-like" evidence="1">
    <location>
        <begin position="12"/>
        <end position="218"/>
    </location>
</feature>
<dbReference type="InterPro" id="IPR029062">
    <property type="entry name" value="Class_I_gatase-like"/>
</dbReference>
<organism evidence="2 3">
    <name type="scientific">Planotetraspora mira</name>
    <dbReference type="NCBI Taxonomy" id="58121"/>
    <lineage>
        <taxon>Bacteria</taxon>
        <taxon>Bacillati</taxon>
        <taxon>Actinomycetota</taxon>
        <taxon>Actinomycetes</taxon>
        <taxon>Streptosporangiales</taxon>
        <taxon>Streptosporangiaceae</taxon>
        <taxon>Planotetraspora</taxon>
    </lineage>
</organism>
<proteinExistence type="predicted"/>
<dbReference type="Pfam" id="PF06283">
    <property type="entry name" value="ThuA"/>
    <property type="match status" value="1"/>
</dbReference>
<dbReference type="SUPFAM" id="SSF52317">
    <property type="entry name" value="Class I glutamine amidotransferase-like"/>
    <property type="match status" value="1"/>
</dbReference>
<evidence type="ECO:0000313" key="3">
    <source>
        <dbReference type="Proteomes" id="UP000650628"/>
    </source>
</evidence>